<dbReference type="SUPFAM" id="SSF81301">
    <property type="entry name" value="Nucleotidyltransferase"/>
    <property type="match status" value="1"/>
</dbReference>
<evidence type="ECO:0000313" key="2">
    <source>
        <dbReference type="Proteomes" id="UP000292452"/>
    </source>
</evidence>
<dbReference type="Pfam" id="PF04229">
    <property type="entry name" value="GrpB"/>
    <property type="match status" value="1"/>
</dbReference>
<proteinExistence type="predicted"/>
<name>A0A4Q9HS74_STRKA</name>
<dbReference type="Proteomes" id="UP000292452">
    <property type="component" value="Unassembled WGS sequence"/>
</dbReference>
<reference evidence="1 2" key="1">
    <citation type="submission" date="2019-02" db="EMBL/GenBank/DDBJ databases">
        <title>Draft Genome Sequence of Streptomyces sp. AM-2504, identified by 16S rRNA comparative analysis as a Streptomyces Kasugaensis strain.</title>
        <authorList>
            <person name="Napolioni V."/>
            <person name="Giuliodori A.M."/>
            <person name="Spurio R."/>
            <person name="Fabbretti A."/>
        </authorList>
    </citation>
    <scope>NUCLEOTIDE SEQUENCE [LARGE SCALE GENOMIC DNA]</scope>
    <source>
        <strain evidence="1 2">AM-2504</strain>
    </source>
</reference>
<dbReference type="PANTHER" id="PTHR34822:SF1">
    <property type="entry name" value="GRPB FAMILY PROTEIN"/>
    <property type="match status" value="1"/>
</dbReference>
<dbReference type="AlphaFoldDB" id="A0A4Q9HS74"/>
<keyword evidence="2" id="KW-1185">Reference proteome</keyword>
<comment type="caution">
    <text evidence="1">The sequence shown here is derived from an EMBL/GenBank/DDBJ whole genome shotgun (WGS) entry which is preliminary data.</text>
</comment>
<dbReference type="InterPro" id="IPR043519">
    <property type="entry name" value="NT_sf"/>
</dbReference>
<dbReference type="InterPro" id="IPR007344">
    <property type="entry name" value="GrpB/CoaE"/>
</dbReference>
<gene>
    <name evidence="1" type="ORF">EYS09_20540</name>
</gene>
<protein>
    <submittedName>
        <fullName evidence="1">GrpB family protein</fullName>
    </submittedName>
</protein>
<dbReference type="EMBL" id="SIXH01000187">
    <property type="protein sequence ID" value="TBO57846.1"/>
    <property type="molecule type" value="Genomic_DNA"/>
</dbReference>
<accession>A0A4Q9HS74</accession>
<sequence length="189" mass="20791">MPFPDERRPVAVVAYRAAWPEEFERLAGRLRAALGDLAMAVDHVGSTSVPGLPAKDCVDVQVRMRSVDAARDVPLLAAIGFRCRPEPWNRTEITAGQRCAKLVFAPPVGERPCNVHLRESGGPNSRYALLFRDYLRADADARRAWGAFKRRLSVSVPDLLDYGQIKAPATDVLMGAAERWAAEAGWVVP</sequence>
<dbReference type="PANTHER" id="PTHR34822">
    <property type="entry name" value="GRPB DOMAIN PROTEIN (AFU_ORTHOLOGUE AFUA_1G01530)"/>
    <property type="match status" value="1"/>
</dbReference>
<dbReference type="Gene3D" id="3.30.460.10">
    <property type="entry name" value="Beta Polymerase, domain 2"/>
    <property type="match status" value="1"/>
</dbReference>
<organism evidence="1 2">
    <name type="scientific">Streptomyces kasugaensis</name>
    <dbReference type="NCBI Taxonomy" id="1946"/>
    <lineage>
        <taxon>Bacteria</taxon>
        <taxon>Bacillati</taxon>
        <taxon>Actinomycetota</taxon>
        <taxon>Actinomycetes</taxon>
        <taxon>Kitasatosporales</taxon>
        <taxon>Streptomycetaceae</taxon>
        <taxon>Streptomyces</taxon>
    </lineage>
</organism>
<evidence type="ECO:0000313" key="1">
    <source>
        <dbReference type="EMBL" id="TBO57846.1"/>
    </source>
</evidence>
<dbReference type="RefSeq" id="WP_131124320.1">
    <property type="nucleotide sequence ID" value="NZ_SIXH01000187.1"/>
</dbReference>